<keyword evidence="3 6" id="KW-0963">Cytoplasm</keyword>
<evidence type="ECO:0000256" key="1">
    <source>
        <dbReference type="ARBA" id="ARBA00004496"/>
    </source>
</evidence>
<gene>
    <name evidence="6 8" type="primary">frr</name>
    <name evidence="8" type="ORF">Cva_01582</name>
</gene>
<evidence type="ECO:0000313" key="8">
    <source>
        <dbReference type="EMBL" id="GAO98912.1"/>
    </source>
</evidence>
<dbReference type="PANTHER" id="PTHR20982:SF3">
    <property type="entry name" value="MITOCHONDRIAL RIBOSOME RECYCLING FACTOR PSEUDO 1"/>
    <property type="match status" value="1"/>
</dbReference>
<accession>A0A0K8MEK7</accession>
<protein>
    <recommendedName>
        <fullName evidence="6">Ribosome-recycling factor</fullName>
        <shortName evidence="6">RRF</shortName>
    </recommendedName>
    <alternativeName>
        <fullName evidence="6">Ribosome-releasing factor</fullName>
    </alternativeName>
</protein>
<comment type="subcellular location">
    <subcellularLocation>
        <location evidence="1 6">Cytoplasm</location>
    </subcellularLocation>
</comment>
<dbReference type="CDD" id="cd00520">
    <property type="entry name" value="RRF"/>
    <property type="match status" value="1"/>
</dbReference>
<name>A0A0K8MEK7_9PROT</name>
<dbReference type="Proteomes" id="UP000036771">
    <property type="component" value="Unassembled WGS sequence"/>
</dbReference>
<dbReference type="NCBIfam" id="TIGR00496">
    <property type="entry name" value="frr"/>
    <property type="match status" value="1"/>
</dbReference>
<evidence type="ECO:0000256" key="3">
    <source>
        <dbReference type="ARBA" id="ARBA00022490"/>
    </source>
</evidence>
<comment type="function">
    <text evidence="5 6">Responsible for the release of ribosomes from messenger RNA at the termination of protein biosynthesis. May increase the efficiency of translation by recycling ribosomes from one round of translation to another.</text>
</comment>
<dbReference type="InterPro" id="IPR023584">
    <property type="entry name" value="Ribosome_recyc_fac_dom"/>
</dbReference>
<dbReference type="Gene3D" id="1.10.132.20">
    <property type="entry name" value="Ribosome-recycling factor"/>
    <property type="match status" value="1"/>
</dbReference>
<dbReference type="FunFam" id="3.30.1360.40:FF:000001">
    <property type="entry name" value="Ribosome-recycling factor"/>
    <property type="match status" value="1"/>
</dbReference>
<evidence type="ECO:0000256" key="2">
    <source>
        <dbReference type="ARBA" id="ARBA00005912"/>
    </source>
</evidence>
<comment type="caution">
    <text evidence="8">The sequence shown here is derived from an EMBL/GenBank/DDBJ whole genome shotgun (WGS) entry which is preliminary data.</text>
</comment>
<dbReference type="Gene3D" id="3.30.1360.40">
    <property type="match status" value="1"/>
</dbReference>
<organism evidence="8 9">
    <name type="scientific">Caedimonas varicaedens</name>
    <dbReference type="NCBI Taxonomy" id="1629334"/>
    <lineage>
        <taxon>Bacteria</taxon>
        <taxon>Pseudomonadati</taxon>
        <taxon>Pseudomonadota</taxon>
        <taxon>Alphaproteobacteria</taxon>
        <taxon>Holosporales</taxon>
        <taxon>Caedimonadaceae</taxon>
        <taxon>Caedimonas</taxon>
    </lineage>
</organism>
<proteinExistence type="inferred from homology"/>
<evidence type="ECO:0000313" key="9">
    <source>
        <dbReference type="Proteomes" id="UP000036771"/>
    </source>
</evidence>
<keyword evidence="9" id="KW-1185">Reference proteome</keyword>
<evidence type="ECO:0000256" key="6">
    <source>
        <dbReference type="HAMAP-Rule" id="MF_00040"/>
    </source>
</evidence>
<feature type="domain" description="Ribosome recycling factor" evidence="7">
    <location>
        <begin position="20"/>
        <end position="183"/>
    </location>
</feature>
<evidence type="ECO:0000256" key="4">
    <source>
        <dbReference type="ARBA" id="ARBA00022917"/>
    </source>
</evidence>
<dbReference type="EMBL" id="BBVC01000101">
    <property type="protein sequence ID" value="GAO98912.1"/>
    <property type="molecule type" value="Genomic_DNA"/>
</dbReference>
<dbReference type="OrthoDB" id="9804006at2"/>
<dbReference type="GO" id="GO:0002184">
    <property type="term" value="P:cytoplasmic translational termination"/>
    <property type="evidence" value="ECO:0007669"/>
    <property type="project" value="TreeGrafter"/>
</dbReference>
<dbReference type="Pfam" id="PF01765">
    <property type="entry name" value="RRF"/>
    <property type="match status" value="1"/>
</dbReference>
<dbReference type="GO" id="GO:0005829">
    <property type="term" value="C:cytosol"/>
    <property type="evidence" value="ECO:0007669"/>
    <property type="project" value="GOC"/>
</dbReference>
<comment type="similarity">
    <text evidence="2 6">Belongs to the RRF family.</text>
</comment>
<dbReference type="InterPro" id="IPR036191">
    <property type="entry name" value="RRF_sf"/>
</dbReference>
<evidence type="ECO:0000259" key="7">
    <source>
        <dbReference type="Pfam" id="PF01765"/>
    </source>
</evidence>
<dbReference type="STRING" id="1629334.Cva_01582"/>
<dbReference type="HAMAP" id="MF_00040">
    <property type="entry name" value="RRF"/>
    <property type="match status" value="1"/>
</dbReference>
<reference evidence="8 9" key="1">
    <citation type="submission" date="2015-03" db="EMBL/GenBank/DDBJ databases">
        <title>Caedibacter varicaedens, whole genome shotgun sequence.</title>
        <authorList>
            <person name="Suzuki H."/>
            <person name="Dapper A.L."/>
            <person name="Gibson A.K."/>
            <person name="Jackson C."/>
            <person name="Lee H."/>
            <person name="Pejaver V.R."/>
            <person name="Doak T."/>
            <person name="Lynch M."/>
        </authorList>
    </citation>
    <scope>NUCLEOTIDE SEQUENCE [LARGE SCALE GENOMIC DNA]</scope>
</reference>
<dbReference type="FunFam" id="1.10.132.20:FF:000001">
    <property type="entry name" value="Ribosome-recycling factor"/>
    <property type="match status" value="1"/>
</dbReference>
<dbReference type="InterPro" id="IPR002661">
    <property type="entry name" value="Ribosome_recyc_fac"/>
</dbReference>
<evidence type="ECO:0000256" key="5">
    <source>
        <dbReference type="ARBA" id="ARBA00025050"/>
    </source>
</evidence>
<dbReference type="AlphaFoldDB" id="A0A0K8MEK7"/>
<keyword evidence="4 6" id="KW-0648">Protein biosynthesis</keyword>
<dbReference type="GO" id="GO:0043023">
    <property type="term" value="F:ribosomal large subunit binding"/>
    <property type="evidence" value="ECO:0007669"/>
    <property type="project" value="TreeGrafter"/>
</dbReference>
<dbReference type="PANTHER" id="PTHR20982">
    <property type="entry name" value="RIBOSOME RECYCLING FACTOR"/>
    <property type="match status" value="1"/>
</dbReference>
<dbReference type="SUPFAM" id="SSF55194">
    <property type="entry name" value="Ribosome recycling factor, RRF"/>
    <property type="match status" value="1"/>
</dbReference>
<sequence>MVDFNLDELRKRMNGALDALSKEFMGLRTNRASTALLEPLMIEAYDGKIPITQVGSISTPEARLITVQVWDKSLVKNVEKAIRDAGLGLNPATDGQIIRVPLPDLSQERRQEIAKIAAKYAEQARIAVRNVRRDGMDLLKKLEKDSDISEDEHHRLSDEIQSLTDDYIKKIDQHLVQKEKDLLQV</sequence>